<evidence type="ECO:0000313" key="3">
    <source>
        <dbReference type="Proteomes" id="UP000745577"/>
    </source>
</evidence>
<sequence>MSENAFLSKNKSNHILYPLDKYLKNRLIMLVPRFIQTYHLTMFTLLWSLLIIVLAYIFEDSRIIYLLISIIIILQYFTDLLDGEVGRRRDTGLVLWGFFMDHFLDYVFLCSLGIGYFIIFPKSMDIYVAIIVILISFMFQAVMMRAITMKQFNISTQGISATEIRLLLVIINIVFFATGMYFTQFLLMITVATCAVGIFAYIFESHKLLWEVDMNNKKNNEN</sequence>
<proteinExistence type="predicted"/>
<feature type="transmembrane region" description="Helical" evidence="1">
    <location>
        <begin position="38"/>
        <end position="57"/>
    </location>
</feature>
<dbReference type="InterPro" id="IPR043130">
    <property type="entry name" value="CDP-OH_PTrfase_TM_dom"/>
</dbReference>
<organism evidence="2 3">
    <name type="scientific">Candidatus Dojkabacteria bacterium</name>
    <dbReference type="NCBI Taxonomy" id="2099670"/>
    <lineage>
        <taxon>Bacteria</taxon>
        <taxon>Candidatus Dojkabacteria</taxon>
    </lineage>
</organism>
<dbReference type="Pfam" id="PF01066">
    <property type="entry name" value="CDP-OH_P_transf"/>
    <property type="match status" value="1"/>
</dbReference>
<keyword evidence="1" id="KW-1133">Transmembrane helix</keyword>
<protein>
    <recommendedName>
        <fullName evidence="4">CDP-alcohol phosphatidyltransferase family protein</fullName>
    </recommendedName>
</protein>
<keyword evidence="1" id="KW-0472">Membrane</keyword>
<reference evidence="2" key="2">
    <citation type="journal article" date="2021" name="Microbiome">
        <title>Successional dynamics and alternative stable states in a saline activated sludge microbial community over 9 years.</title>
        <authorList>
            <person name="Wang Y."/>
            <person name="Ye J."/>
            <person name="Ju F."/>
            <person name="Liu L."/>
            <person name="Boyd J.A."/>
            <person name="Deng Y."/>
            <person name="Parks D.H."/>
            <person name="Jiang X."/>
            <person name="Yin X."/>
            <person name="Woodcroft B.J."/>
            <person name="Tyson G.W."/>
            <person name="Hugenholtz P."/>
            <person name="Polz M.F."/>
            <person name="Zhang T."/>
        </authorList>
    </citation>
    <scope>NUCLEOTIDE SEQUENCE</scope>
    <source>
        <strain evidence="2">HKST-UBA15</strain>
    </source>
</reference>
<keyword evidence="1" id="KW-0812">Transmembrane</keyword>
<gene>
    <name evidence="2" type="ORF">KC675_01945</name>
</gene>
<reference evidence="2" key="1">
    <citation type="submission" date="2020-04" db="EMBL/GenBank/DDBJ databases">
        <authorList>
            <person name="Zhang T."/>
        </authorList>
    </citation>
    <scope>NUCLEOTIDE SEQUENCE</scope>
    <source>
        <strain evidence="2">HKST-UBA15</strain>
    </source>
</reference>
<feature type="transmembrane region" description="Helical" evidence="1">
    <location>
        <begin position="93"/>
        <end position="120"/>
    </location>
</feature>
<feature type="transmembrane region" description="Helical" evidence="1">
    <location>
        <begin position="185"/>
        <end position="203"/>
    </location>
</feature>
<dbReference type="AlphaFoldDB" id="A0A955I708"/>
<dbReference type="Proteomes" id="UP000745577">
    <property type="component" value="Unassembled WGS sequence"/>
</dbReference>
<dbReference type="GO" id="GO:0008654">
    <property type="term" value="P:phospholipid biosynthetic process"/>
    <property type="evidence" value="ECO:0007669"/>
    <property type="project" value="InterPro"/>
</dbReference>
<feature type="transmembrane region" description="Helical" evidence="1">
    <location>
        <begin position="159"/>
        <end position="179"/>
    </location>
</feature>
<feature type="transmembrane region" description="Helical" evidence="1">
    <location>
        <begin position="63"/>
        <end position="81"/>
    </location>
</feature>
<dbReference type="EMBL" id="JAGQLL010000018">
    <property type="protein sequence ID" value="MCA9379920.1"/>
    <property type="molecule type" value="Genomic_DNA"/>
</dbReference>
<evidence type="ECO:0000313" key="2">
    <source>
        <dbReference type="EMBL" id="MCA9379920.1"/>
    </source>
</evidence>
<dbReference type="Gene3D" id="1.20.120.1760">
    <property type="match status" value="1"/>
</dbReference>
<evidence type="ECO:0008006" key="4">
    <source>
        <dbReference type="Google" id="ProtNLM"/>
    </source>
</evidence>
<name>A0A955I708_9BACT</name>
<accession>A0A955I708</accession>
<dbReference type="InterPro" id="IPR000462">
    <property type="entry name" value="CDP-OH_P_trans"/>
</dbReference>
<evidence type="ECO:0000256" key="1">
    <source>
        <dbReference type="SAM" id="Phobius"/>
    </source>
</evidence>
<feature type="transmembrane region" description="Helical" evidence="1">
    <location>
        <begin position="126"/>
        <end position="147"/>
    </location>
</feature>
<dbReference type="GO" id="GO:0016020">
    <property type="term" value="C:membrane"/>
    <property type="evidence" value="ECO:0007669"/>
    <property type="project" value="InterPro"/>
</dbReference>
<comment type="caution">
    <text evidence="2">The sequence shown here is derived from an EMBL/GenBank/DDBJ whole genome shotgun (WGS) entry which is preliminary data.</text>
</comment>
<dbReference type="GO" id="GO:0016780">
    <property type="term" value="F:phosphotransferase activity, for other substituted phosphate groups"/>
    <property type="evidence" value="ECO:0007669"/>
    <property type="project" value="InterPro"/>
</dbReference>